<dbReference type="SUPFAM" id="SSF52172">
    <property type="entry name" value="CheY-like"/>
    <property type="match status" value="2"/>
</dbReference>
<keyword evidence="8" id="KW-1185">Reference proteome</keyword>
<name>H6SS89_PARPM</name>
<dbReference type="PROSITE" id="PS50894">
    <property type="entry name" value="HPT"/>
    <property type="match status" value="1"/>
</dbReference>
<dbReference type="Gene3D" id="1.20.120.160">
    <property type="entry name" value="HPT domain"/>
    <property type="match status" value="1"/>
</dbReference>
<feature type="domain" description="HPt" evidence="6">
    <location>
        <begin position="334"/>
        <end position="428"/>
    </location>
</feature>
<dbReference type="SMART" id="SM00448">
    <property type="entry name" value="REC"/>
    <property type="match status" value="1"/>
</dbReference>
<keyword evidence="1 4" id="KW-0597">Phosphoprotein</keyword>
<feature type="modified residue" description="Phosphohistidine" evidence="3">
    <location>
        <position position="373"/>
    </location>
</feature>
<dbReference type="EC" id="2.7.13.3" evidence="7"/>
<reference evidence="7 8" key="1">
    <citation type="submission" date="2012-02" db="EMBL/GenBank/DDBJ databases">
        <title>Shotgun genome sequence of Phaeospirillum photometricum DSM 122.</title>
        <authorList>
            <person name="Duquesne K."/>
            <person name="Sturgis J."/>
        </authorList>
    </citation>
    <scope>NUCLEOTIDE SEQUENCE [LARGE SCALE GENOMIC DNA]</scope>
    <source>
        <strain evidence="8">DSM122</strain>
    </source>
</reference>
<evidence type="ECO:0000259" key="5">
    <source>
        <dbReference type="PROSITE" id="PS50110"/>
    </source>
</evidence>
<dbReference type="STRING" id="1150469.RSPPHO_01142"/>
<dbReference type="GO" id="GO:0005886">
    <property type="term" value="C:plasma membrane"/>
    <property type="evidence" value="ECO:0007669"/>
    <property type="project" value="UniProtKB-SubCell"/>
</dbReference>
<accession>H6SS89</accession>
<dbReference type="AlphaFoldDB" id="H6SS89"/>
<dbReference type="GO" id="GO:0005524">
    <property type="term" value="F:ATP binding"/>
    <property type="evidence" value="ECO:0007669"/>
    <property type="project" value="UniProtKB-KW"/>
</dbReference>
<evidence type="ECO:0000313" key="7">
    <source>
        <dbReference type="EMBL" id="CCG07768.1"/>
    </source>
</evidence>
<gene>
    <name evidence="7" type="ORF">RSPPHO_01142</name>
</gene>
<evidence type="ECO:0000256" key="2">
    <source>
        <dbReference type="ARBA" id="ARBA00023012"/>
    </source>
</evidence>
<dbReference type="InterPro" id="IPR036641">
    <property type="entry name" value="HPT_dom_sf"/>
</dbReference>
<dbReference type="Proteomes" id="UP000033220">
    <property type="component" value="Chromosome DSM 122"/>
</dbReference>
<dbReference type="InterPro" id="IPR011006">
    <property type="entry name" value="CheY-like_superfamily"/>
</dbReference>
<evidence type="ECO:0000259" key="6">
    <source>
        <dbReference type="PROSITE" id="PS50894"/>
    </source>
</evidence>
<evidence type="ECO:0000256" key="1">
    <source>
        <dbReference type="ARBA" id="ARBA00022553"/>
    </source>
</evidence>
<dbReference type="Gene3D" id="3.40.50.2300">
    <property type="match status" value="1"/>
</dbReference>
<dbReference type="PATRIC" id="fig|1150469.3.peg.1296"/>
<feature type="modified residue" description="4-aspartylphosphate" evidence="4">
    <location>
        <position position="228"/>
    </location>
</feature>
<dbReference type="PANTHER" id="PTHR45339">
    <property type="entry name" value="HYBRID SIGNAL TRANSDUCTION HISTIDINE KINASE J"/>
    <property type="match status" value="1"/>
</dbReference>
<dbReference type="InterPro" id="IPR008207">
    <property type="entry name" value="Sig_transdc_His_kin_Hpt_dom"/>
</dbReference>
<dbReference type="Pfam" id="PF01627">
    <property type="entry name" value="Hpt"/>
    <property type="match status" value="1"/>
</dbReference>
<dbReference type="EMBL" id="HE663493">
    <property type="protein sequence ID" value="CCG07768.1"/>
    <property type="molecule type" value="Genomic_DNA"/>
</dbReference>
<organism evidence="7 8">
    <name type="scientific">Pararhodospirillum photometricum DSM 122</name>
    <dbReference type="NCBI Taxonomy" id="1150469"/>
    <lineage>
        <taxon>Bacteria</taxon>
        <taxon>Pseudomonadati</taxon>
        <taxon>Pseudomonadota</taxon>
        <taxon>Alphaproteobacteria</taxon>
        <taxon>Rhodospirillales</taxon>
        <taxon>Rhodospirillaceae</taxon>
        <taxon>Pararhodospirillum</taxon>
    </lineage>
</organism>
<dbReference type="HOGENOM" id="CLU_626816_0_0_5"/>
<dbReference type="SUPFAM" id="SSF47226">
    <property type="entry name" value="Histidine-containing phosphotransfer domain, HPT domain"/>
    <property type="match status" value="1"/>
</dbReference>
<protein>
    <submittedName>
        <fullName evidence="7">Sensor protein</fullName>
        <ecNumber evidence="7">2.7.13.3</ecNumber>
    </submittedName>
</protein>
<dbReference type="CDD" id="cd17546">
    <property type="entry name" value="REC_hyHK_CKI1_RcsC-like"/>
    <property type="match status" value="1"/>
</dbReference>
<evidence type="ECO:0000313" key="8">
    <source>
        <dbReference type="Proteomes" id="UP000033220"/>
    </source>
</evidence>
<proteinExistence type="predicted"/>
<dbReference type="PANTHER" id="PTHR45339:SF6">
    <property type="entry name" value="SENSORY HISTIDINE PROTEIN KINASE"/>
    <property type="match status" value="1"/>
</dbReference>
<sequence length="437" mass="46783">MGSAALPDRAAPFWVEVPLVAAPDPSPAPPAKPLEGVRLLVVDDLPETRATLAAQGRRLGAGVETGAPEALARLLDKAKPFQVALVDLEDTPAVALRSLIERLGPERIVPLTRGPLDQARSRCDALALSPPLLKPPRATALLKALLTATGRATLHEESDAPVSAPVSLTPDQALAQGRLILVAEDNAINRRVISRQLGELGHPFDMASDGEVAWDMLRQKAYGLLLTDCLMPRLDGYDLTRRIRQQESKGGPRLPVIALTANAVESEMQRCRDAGMDDFLTKPVALETLGAILDEWLPSTVSSPVSVSAVVSQERPVERVLDLRKFADIIGTDDPETVREFMGFFVETFDQALPPLHAALAAHDRPALRQAAHAAKGAARNACALVLAARLDLLEEQSITEASFEDLAPLLAAVETAYADVRALIQAPEAPPSQEVS</sequence>
<dbReference type="Pfam" id="PF00072">
    <property type="entry name" value="Response_reg"/>
    <property type="match status" value="1"/>
</dbReference>
<evidence type="ECO:0000256" key="4">
    <source>
        <dbReference type="PROSITE-ProRule" id="PRU00169"/>
    </source>
</evidence>
<dbReference type="eggNOG" id="COG0784">
    <property type="taxonomic scope" value="Bacteria"/>
</dbReference>
<dbReference type="GO" id="GO:0004673">
    <property type="term" value="F:protein histidine kinase activity"/>
    <property type="evidence" value="ECO:0007669"/>
    <property type="project" value="UniProtKB-EC"/>
</dbReference>
<dbReference type="InterPro" id="IPR001789">
    <property type="entry name" value="Sig_transdc_resp-reg_receiver"/>
</dbReference>
<feature type="domain" description="Response regulatory" evidence="5">
    <location>
        <begin position="179"/>
        <end position="297"/>
    </location>
</feature>
<dbReference type="KEGG" id="rpm:RSPPHO_01142"/>
<keyword evidence="7" id="KW-0808">Transferase</keyword>
<dbReference type="GO" id="GO:0000160">
    <property type="term" value="P:phosphorelay signal transduction system"/>
    <property type="evidence" value="ECO:0007669"/>
    <property type="project" value="UniProtKB-KW"/>
</dbReference>
<dbReference type="PROSITE" id="PS50110">
    <property type="entry name" value="RESPONSE_REGULATORY"/>
    <property type="match status" value="1"/>
</dbReference>
<evidence type="ECO:0000256" key="3">
    <source>
        <dbReference type="PROSITE-ProRule" id="PRU00110"/>
    </source>
</evidence>
<keyword evidence="2" id="KW-0902">Two-component regulatory system</keyword>